<dbReference type="GO" id="GO:0005789">
    <property type="term" value="C:endoplasmic reticulum membrane"/>
    <property type="evidence" value="ECO:0007669"/>
    <property type="project" value="UniProtKB-SubCell"/>
</dbReference>
<evidence type="ECO:0000256" key="11">
    <source>
        <dbReference type="ARBA" id="ARBA00022840"/>
    </source>
</evidence>
<evidence type="ECO:0000256" key="12">
    <source>
        <dbReference type="ARBA" id="ARBA00022845"/>
    </source>
</evidence>
<organism evidence="24">
    <name type="scientific">Photinus pyralis</name>
    <name type="common">Common eastern firefly</name>
    <name type="synonym">Lampyris pyralis</name>
    <dbReference type="NCBI Taxonomy" id="7054"/>
    <lineage>
        <taxon>Eukaryota</taxon>
        <taxon>Metazoa</taxon>
        <taxon>Ecdysozoa</taxon>
        <taxon>Arthropoda</taxon>
        <taxon>Hexapoda</taxon>
        <taxon>Insecta</taxon>
        <taxon>Pterygota</taxon>
        <taxon>Neoptera</taxon>
        <taxon>Endopterygota</taxon>
        <taxon>Coleoptera</taxon>
        <taxon>Polyphaga</taxon>
        <taxon>Elateriformia</taxon>
        <taxon>Elateroidea</taxon>
        <taxon>Lampyridae</taxon>
        <taxon>Lampyrinae</taxon>
        <taxon>Photinus</taxon>
    </lineage>
</organism>
<keyword evidence="5" id="KW-0808">Transferase</keyword>
<evidence type="ECO:0000256" key="6">
    <source>
        <dbReference type="ARBA" id="ARBA00022692"/>
    </source>
</evidence>
<evidence type="ECO:0000256" key="1">
    <source>
        <dbReference type="ARBA" id="ARBA00004115"/>
    </source>
</evidence>
<dbReference type="FunFam" id="1.10.510.10:FF:000251">
    <property type="entry name" value="eukaryotic translation initiation factor 2-alpha kinase 3"/>
    <property type="match status" value="1"/>
</dbReference>
<dbReference type="PROSITE" id="PS00108">
    <property type="entry name" value="PROTEIN_KINASE_ST"/>
    <property type="match status" value="1"/>
</dbReference>
<evidence type="ECO:0000256" key="2">
    <source>
        <dbReference type="ARBA" id="ARBA00012513"/>
    </source>
</evidence>
<keyword evidence="11 20" id="KW-0067">ATP-binding</keyword>
<dbReference type="GO" id="GO:0005634">
    <property type="term" value="C:nucleus"/>
    <property type="evidence" value="ECO:0007669"/>
    <property type="project" value="TreeGrafter"/>
</dbReference>
<dbReference type="SUPFAM" id="SSF50998">
    <property type="entry name" value="Quinoprotein alcohol dehydrogenase-like"/>
    <property type="match status" value="1"/>
</dbReference>
<keyword evidence="17" id="KW-0834">Unfolded protein response</keyword>
<feature type="binding site" evidence="20">
    <location>
        <position position="475"/>
    </location>
    <ligand>
        <name>ATP</name>
        <dbReference type="ChEBI" id="CHEBI:30616"/>
    </ligand>
</feature>
<evidence type="ECO:0000256" key="7">
    <source>
        <dbReference type="ARBA" id="ARBA00022729"/>
    </source>
</evidence>
<evidence type="ECO:0000256" key="21">
    <source>
        <dbReference type="SAM" id="MobiDB-lite"/>
    </source>
</evidence>
<dbReference type="GO" id="GO:0006986">
    <property type="term" value="P:response to unfolded protein"/>
    <property type="evidence" value="ECO:0007669"/>
    <property type="project" value="UniProtKB-KW"/>
</dbReference>
<feature type="domain" description="Protein kinase" evidence="23">
    <location>
        <begin position="446"/>
        <end position="808"/>
    </location>
</feature>
<dbReference type="Gene3D" id="3.30.200.20">
    <property type="entry name" value="Phosphorylase Kinase, domain 1"/>
    <property type="match status" value="1"/>
</dbReference>
<keyword evidence="3" id="KW-0723">Serine/threonine-protein kinase</keyword>
<keyword evidence="9" id="KW-0418">Kinase</keyword>
<evidence type="ECO:0000259" key="23">
    <source>
        <dbReference type="PROSITE" id="PS50011"/>
    </source>
</evidence>
<protein>
    <recommendedName>
        <fullName evidence="2">non-specific serine/threonine protein kinase</fullName>
        <ecNumber evidence="2">2.7.11.1</ecNumber>
    </recommendedName>
    <alternativeName>
        <fullName evidence="19">PRKR-like endoplasmic reticulum kinase</fullName>
    </alternativeName>
</protein>
<dbReference type="EMBL" id="GEZM01087803">
    <property type="protein sequence ID" value="JAV58468.1"/>
    <property type="molecule type" value="Transcribed_RNA"/>
</dbReference>
<keyword evidence="13" id="KW-1133">Transmembrane helix</keyword>
<sequence>MVSLNFPFLCLLICSLLSLSTQDIAQLPHCTEDNKQTELIFVSTLDGAFSALTSTGTLAWQIGTGPGSLLNSNIHQLELSNNGQWIRIIPSLSGSLYKFNGITVDPLPISADSLLTSSFRYLDDLAVAGGREVRTYGVALHTGQTLYECSLGGCHNTTEYTEDVLDVIIVERKTHTVRAVEPRTGVERWNFTVGQHNIKIPYLSCVNTNMKVTNINISAVLPEGLLSASHMEKPTNIIWQYKFDTPIVAIWRWDGREVTPLNLFSSPAVMVSKKKADTPSIYVGMHNKQLYIHESTSMKNILHLRQRGGDKDSVIESQSLAKIPWKPIPAVLEIDGIDNDTDDSTALSVLYGSEYVNGNGFYLYTDEKLVCGNNGTNSTIPPKVSQETIWDWWKEALVIIITLMFIFNMVFTYKLPRFYKHDNVVLPAPPSETDETAFTSRYMTEFDPIACLGKGGFGVVFHAKKKFDECEYAIKRITLPKRETAKDRMMREVKALAKLDHRNIVRYYNAWLESPPYGWQVEHDQRLLSDFSSYNSTSAPSRLFSTFAKNVESHCSFETGFFDEYNRNESVGDGSSIVFENSANTPTSKRSKESTVSKYNQRRDSNSCTVCISPIYLYIQMQLCCKQSLKEWLSTCSVRDRSQSLAIFGQIVEAVEYVHFRHLIHRDLKPSNIFFSLEGQIKVGDFGLVTSIKEYDADDDDDYSKLSLKKSYTNAVGTHLYMSPEQLNAQQYDSKVDIYSLGIILFELLVAFNTEMERVNVLSNVRQRKYPKEFTAKISKELPLLNSMLSSNPMERPTATGIRERLCLDDSNKMDDSRFNFNLPTSTFVNTLVN</sequence>
<evidence type="ECO:0000256" key="9">
    <source>
        <dbReference type="ARBA" id="ARBA00022777"/>
    </source>
</evidence>
<dbReference type="EC" id="2.7.11.1" evidence="2"/>
<dbReference type="Pfam" id="PF00069">
    <property type="entry name" value="Pkinase"/>
    <property type="match status" value="2"/>
</dbReference>
<evidence type="ECO:0000256" key="4">
    <source>
        <dbReference type="ARBA" id="ARBA00022553"/>
    </source>
</evidence>
<evidence type="ECO:0000256" key="20">
    <source>
        <dbReference type="PROSITE-ProRule" id="PRU10141"/>
    </source>
</evidence>
<proteinExistence type="inferred from homology"/>
<keyword evidence="7 22" id="KW-0732">Signal</keyword>
<evidence type="ECO:0000256" key="3">
    <source>
        <dbReference type="ARBA" id="ARBA00022527"/>
    </source>
</evidence>
<accession>A0A1Y1KD93</accession>
<name>A0A1Y1KD93_PHOPY</name>
<comment type="subcellular location">
    <subcellularLocation>
        <location evidence="1">Endoplasmic reticulum membrane</location>
        <topology evidence="1">Single-pass type I membrane protein</topology>
    </subcellularLocation>
</comment>
<evidence type="ECO:0000256" key="8">
    <source>
        <dbReference type="ARBA" id="ARBA00022741"/>
    </source>
</evidence>
<dbReference type="AlphaFoldDB" id="A0A1Y1KD93"/>
<dbReference type="SUPFAM" id="SSF56112">
    <property type="entry name" value="Protein kinase-like (PK-like)"/>
    <property type="match status" value="1"/>
</dbReference>
<evidence type="ECO:0000313" key="24">
    <source>
        <dbReference type="EMBL" id="JAV58468.1"/>
    </source>
</evidence>
<comment type="similarity">
    <text evidence="18">Belongs to the protein kinase superfamily. Ser/Thr protein kinase family. GCN2 subfamily.</text>
</comment>
<dbReference type="InterPro" id="IPR050339">
    <property type="entry name" value="CC_SR_Kinase"/>
</dbReference>
<evidence type="ECO:0000256" key="18">
    <source>
        <dbReference type="ARBA" id="ARBA00037982"/>
    </source>
</evidence>
<evidence type="ECO:0000256" key="5">
    <source>
        <dbReference type="ARBA" id="ARBA00022679"/>
    </source>
</evidence>
<keyword evidence="15" id="KW-0472">Membrane</keyword>
<dbReference type="SMART" id="SM00220">
    <property type="entry name" value="S_TKc"/>
    <property type="match status" value="1"/>
</dbReference>
<keyword evidence="14" id="KW-0346">Stress response</keyword>
<evidence type="ECO:0000256" key="16">
    <source>
        <dbReference type="ARBA" id="ARBA00023180"/>
    </source>
</evidence>
<evidence type="ECO:0000256" key="17">
    <source>
        <dbReference type="ARBA" id="ARBA00023230"/>
    </source>
</evidence>
<dbReference type="InterPro" id="IPR017441">
    <property type="entry name" value="Protein_kinase_ATP_BS"/>
</dbReference>
<dbReference type="InterPro" id="IPR011009">
    <property type="entry name" value="Kinase-like_dom_sf"/>
</dbReference>
<dbReference type="InterPro" id="IPR000719">
    <property type="entry name" value="Prot_kinase_dom"/>
</dbReference>
<evidence type="ECO:0000256" key="13">
    <source>
        <dbReference type="ARBA" id="ARBA00022989"/>
    </source>
</evidence>
<dbReference type="Gene3D" id="2.130.10.10">
    <property type="entry name" value="YVTN repeat-like/Quinoprotein amine dehydrogenase"/>
    <property type="match status" value="1"/>
</dbReference>
<evidence type="ECO:0000256" key="22">
    <source>
        <dbReference type="SAM" id="SignalP"/>
    </source>
</evidence>
<dbReference type="PANTHER" id="PTHR11042">
    <property type="entry name" value="EUKARYOTIC TRANSLATION INITIATION FACTOR 2-ALPHA KINASE EIF2-ALPHA KINASE -RELATED"/>
    <property type="match status" value="1"/>
</dbReference>
<dbReference type="FunFam" id="3.30.200.20:FF:000193">
    <property type="entry name" value="Eukaryotic translation initiation factor 2-alpha kinase 3"/>
    <property type="match status" value="1"/>
</dbReference>
<dbReference type="InterPro" id="IPR011047">
    <property type="entry name" value="Quinoprotein_ADH-like_sf"/>
</dbReference>
<dbReference type="PROSITE" id="PS50011">
    <property type="entry name" value="PROTEIN_KINASE_DOM"/>
    <property type="match status" value="1"/>
</dbReference>
<dbReference type="PROSITE" id="PS00107">
    <property type="entry name" value="PROTEIN_KINASE_ATP"/>
    <property type="match status" value="1"/>
</dbReference>
<feature type="signal peptide" evidence="22">
    <location>
        <begin position="1"/>
        <end position="25"/>
    </location>
</feature>
<keyword evidence="12" id="KW-0810">Translation regulation</keyword>
<reference evidence="24" key="1">
    <citation type="journal article" date="2016" name="Sci. Rep.">
        <title>Molecular characterization of firefly nuptial gifts: a multi-omics approach sheds light on postcopulatory sexual selection.</title>
        <authorList>
            <person name="Al-Wathiqui N."/>
            <person name="Fallon T.R."/>
            <person name="South A."/>
            <person name="Weng J.K."/>
            <person name="Lewis S.M."/>
        </authorList>
    </citation>
    <scope>NUCLEOTIDE SEQUENCE</scope>
</reference>
<dbReference type="Gene3D" id="1.10.510.10">
    <property type="entry name" value="Transferase(Phosphotransferase) domain 1"/>
    <property type="match status" value="1"/>
</dbReference>
<evidence type="ECO:0000256" key="15">
    <source>
        <dbReference type="ARBA" id="ARBA00023136"/>
    </source>
</evidence>
<keyword evidence="10" id="KW-0256">Endoplasmic reticulum</keyword>
<dbReference type="GO" id="GO:0005524">
    <property type="term" value="F:ATP binding"/>
    <property type="evidence" value="ECO:0007669"/>
    <property type="project" value="UniProtKB-UniRule"/>
</dbReference>
<feature type="compositionally biased region" description="Polar residues" evidence="21">
    <location>
        <begin position="579"/>
        <end position="589"/>
    </location>
</feature>
<dbReference type="PANTHER" id="PTHR11042:SF91">
    <property type="entry name" value="EUKARYOTIC TRANSLATION INITIATION FACTOR 2-ALPHA KINASE"/>
    <property type="match status" value="1"/>
</dbReference>
<evidence type="ECO:0000256" key="14">
    <source>
        <dbReference type="ARBA" id="ARBA00023016"/>
    </source>
</evidence>
<keyword evidence="16" id="KW-0325">Glycoprotein</keyword>
<dbReference type="GO" id="GO:0004694">
    <property type="term" value="F:eukaryotic translation initiation factor 2alpha kinase activity"/>
    <property type="evidence" value="ECO:0007669"/>
    <property type="project" value="TreeGrafter"/>
</dbReference>
<keyword evidence="8 20" id="KW-0547">Nucleotide-binding</keyword>
<feature type="region of interest" description="Disordered" evidence="21">
    <location>
        <begin position="579"/>
        <end position="598"/>
    </location>
</feature>
<keyword evidence="6" id="KW-0812">Transmembrane</keyword>
<evidence type="ECO:0000256" key="19">
    <source>
        <dbReference type="ARBA" id="ARBA00041500"/>
    </source>
</evidence>
<dbReference type="InterPro" id="IPR008271">
    <property type="entry name" value="Ser/Thr_kinase_AS"/>
</dbReference>
<feature type="chain" id="PRO_5012892066" description="non-specific serine/threonine protein kinase" evidence="22">
    <location>
        <begin position="26"/>
        <end position="834"/>
    </location>
</feature>
<evidence type="ECO:0000256" key="10">
    <source>
        <dbReference type="ARBA" id="ARBA00022824"/>
    </source>
</evidence>
<dbReference type="InterPro" id="IPR015943">
    <property type="entry name" value="WD40/YVTN_repeat-like_dom_sf"/>
</dbReference>
<keyword evidence="4" id="KW-0597">Phosphoprotein</keyword>